<proteinExistence type="predicted"/>
<gene>
    <name evidence="1" type="ORF">BFL28_07260</name>
</gene>
<dbReference type="EMBL" id="MDDS01000081">
    <property type="protein sequence ID" value="ODP36199.1"/>
    <property type="molecule type" value="Genomic_DNA"/>
</dbReference>
<name>A0A1E3LR06_9SPHN</name>
<evidence type="ECO:0000313" key="2">
    <source>
        <dbReference type="Proteomes" id="UP000094487"/>
    </source>
</evidence>
<comment type="caution">
    <text evidence="1">The sequence shown here is derived from an EMBL/GenBank/DDBJ whole genome shotgun (WGS) entry which is preliminary data.</text>
</comment>
<accession>A0A1E3LR06</accession>
<dbReference type="RefSeq" id="WP_069322068.1">
    <property type="nucleotide sequence ID" value="NZ_MDDS01000081.1"/>
</dbReference>
<dbReference type="STRING" id="1888892.BFL28_07260"/>
<organism evidence="1 2">
    <name type="scientific">Sphingomonas turrisvirgatae</name>
    <dbReference type="NCBI Taxonomy" id="1888892"/>
    <lineage>
        <taxon>Bacteria</taxon>
        <taxon>Pseudomonadati</taxon>
        <taxon>Pseudomonadota</taxon>
        <taxon>Alphaproteobacteria</taxon>
        <taxon>Sphingomonadales</taxon>
        <taxon>Sphingomonadaceae</taxon>
        <taxon>Sphingomonas</taxon>
    </lineage>
</organism>
<sequence length="134" mass="14126">MAEQAGDWGPFAQQLAIWFAVEATCADNDAQAGVRAHSDELTAAAGFPATIGTRPAAQPDDAAEVALAEYRRWRLQGQPLLIGGIACALSAVRAEANAARWRRESKGTVGRDLIDLFDAGLTPRNGATPPHSTT</sequence>
<keyword evidence="2" id="KW-1185">Reference proteome</keyword>
<dbReference type="Proteomes" id="UP000094487">
    <property type="component" value="Unassembled WGS sequence"/>
</dbReference>
<protein>
    <submittedName>
        <fullName evidence="1">Uncharacterized protein</fullName>
    </submittedName>
</protein>
<evidence type="ECO:0000313" key="1">
    <source>
        <dbReference type="EMBL" id="ODP36199.1"/>
    </source>
</evidence>
<reference evidence="1 2" key="1">
    <citation type="submission" date="2016-08" db="EMBL/GenBank/DDBJ databases">
        <title>Draft genome of the agarase producing Sphingomonas sp. MCT13.</title>
        <authorList>
            <person name="D'Andrea M.M."/>
            <person name="Rossolini G.M."/>
            <person name="Thaller M.C."/>
        </authorList>
    </citation>
    <scope>NUCLEOTIDE SEQUENCE [LARGE SCALE GENOMIC DNA]</scope>
    <source>
        <strain evidence="1 2">MCT13</strain>
    </source>
</reference>
<dbReference type="AlphaFoldDB" id="A0A1E3LR06"/>